<sequence length="154" mass="17380">MKKFSLVFILLLIISCAQEQEKVDTEKEEQALMELSREWSKVAATDDIDKIVSYWSDDAIFMISGQPTLTGKQSIRDMVEEMFNTPGFTIKWEPISASVSESGDMAYLIEKNTMTVNDSLGNPMTSTSRIVSIWKKNENGDWKNVVEVDAADPE</sequence>
<dbReference type="SUPFAM" id="SSF54427">
    <property type="entry name" value="NTF2-like"/>
    <property type="match status" value="1"/>
</dbReference>
<dbReference type="Gene3D" id="3.10.450.50">
    <property type="match status" value="1"/>
</dbReference>
<dbReference type="EMBL" id="JBEWYP010000005">
    <property type="protein sequence ID" value="MET7029782.1"/>
    <property type="molecule type" value="Genomic_DNA"/>
</dbReference>
<dbReference type="InterPro" id="IPR032710">
    <property type="entry name" value="NTF2-like_dom_sf"/>
</dbReference>
<keyword evidence="4" id="KW-1185">Reference proteome</keyword>
<dbReference type="InterPro" id="IPR027843">
    <property type="entry name" value="DUF4440"/>
</dbReference>
<feature type="domain" description="DUF4440" evidence="2">
    <location>
        <begin position="33"/>
        <end position="143"/>
    </location>
</feature>
<name>A0ABV2TWZ1_9FLAO</name>
<dbReference type="Pfam" id="PF14534">
    <property type="entry name" value="DUF4440"/>
    <property type="match status" value="1"/>
</dbReference>
<evidence type="ECO:0000313" key="4">
    <source>
        <dbReference type="Proteomes" id="UP001549773"/>
    </source>
</evidence>
<dbReference type="PROSITE" id="PS51257">
    <property type="entry name" value="PROKAR_LIPOPROTEIN"/>
    <property type="match status" value="1"/>
</dbReference>
<protein>
    <submittedName>
        <fullName evidence="3">DUF4440 domain-containing protein</fullName>
    </submittedName>
</protein>
<evidence type="ECO:0000313" key="3">
    <source>
        <dbReference type="EMBL" id="MET7029782.1"/>
    </source>
</evidence>
<dbReference type="Proteomes" id="UP001549773">
    <property type="component" value="Unassembled WGS sequence"/>
</dbReference>
<accession>A0ABV2TWZ1</accession>
<evidence type="ECO:0000259" key="2">
    <source>
        <dbReference type="Pfam" id="PF14534"/>
    </source>
</evidence>
<feature type="chain" id="PRO_5047026122" evidence="1">
    <location>
        <begin position="20"/>
        <end position="154"/>
    </location>
</feature>
<keyword evidence="1" id="KW-0732">Signal</keyword>
<evidence type="ECO:0000256" key="1">
    <source>
        <dbReference type="SAM" id="SignalP"/>
    </source>
</evidence>
<organism evidence="3 4">
    <name type="scientific">Sediminicola luteus</name>
    <dbReference type="NCBI Taxonomy" id="319238"/>
    <lineage>
        <taxon>Bacteria</taxon>
        <taxon>Pseudomonadati</taxon>
        <taxon>Bacteroidota</taxon>
        <taxon>Flavobacteriia</taxon>
        <taxon>Flavobacteriales</taxon>
        <taxon>Flavobacteriaceae</taxon>
        <taxon>Sediminicola</taxon>
    </lineage>
</organism>
<dbReference type="RefSeq" id="WP_354618587.1">
    <property type="nucleotide sequence ID" value="NZ_JBEWYP010000005.1"/>
</dbReference>
<feature type="signal peptide" evidence="1">
    <location>
        <begin position="1"/>
        <end position="19"/>
    </location>
</feature>
<reference evidence="3 4" key="1">
    <citation type="submission" date="2024-07" db="EMBL/GenBank/DDBJ databases">
        <title>The genome sequence of type strain Sediminicola luteus GDMCC 1.2596T.</title>
        <authorList>
            <person name="Liu Y."/>
        </authorList>
    </citation>
    <scope>NUCLEOTIDE SEQUENCE [LARGE SCALE GENOMIC DNA]</scope>
    <source>
        <strain evidence="3 4">GDMCC 1.2596</strain>
    </source>
</reference>
<proteinExistence type="predicted"/>
<gene>
    <name evidence="3" type="ORF">ABXZ32_10265</name>
</gene>
<comment type="caution">
    <text evidence="3">The sequence shown here is derived from an EMBL/GenBank/DDBJ whole genome shotgun (WGS) entry which is preliminary data.</text>
</comment>